<sequence>MVMTKKYNIASSPQKSSGKEHVVQLTAVDKKSEPETKLHLEANYSENDADANVGKFGIFCWRPRALQCLAKNLWAFVVFCGLNGLCLAASGVYIRSQMTSMERHFRVSTGKMGILMAANDIGALGSVMIASHFGKFAHIPRLIAVLTVASGLSVCALALVQAFDPLTLPSVVQSEDASGSSSNPMEIMLKNPMLLCNDFAFLSSLGMSGKGLTGNPSGDVSGMDLAAMMAKNSEGVPGMTASSSGPMNATSSVGPGPDMAAMMEKMGMQPSDGTGIDMAALMEMMKNPSDQSSNIDMAALMDMVGNPAGGGTGMDMAAMMEMMASPAGAGGNMSGAPNLPGMNMDMFAMSGMTGHIYEQSTHWGFYFALALLIVCGALGSPRMPLQLYYVETNVKNKADTGVKIGALNTAMMFGGPLALLLGSLIGMLPVDLSDSQMSFLDPRYIGAWWLGFVVFGGATVVFALPLFCLPRNIRSEQVEKNSPSTEKRHSKTLDDKNIALKGSSTQESNNLSRRSSHRPSNASQLSRLGTTARSGMRKFKALKPLPPVRHEPSQPYTRLATALRCLVLLACAVWPTCDAQHTGRSFVVAFPLNMDIMKTQAHFVSISNVGGDIANVVISTPSVEQGPLNIELTAGEERIYILLTDSFSGIFLPTSTSGGAAVRLTSNQDIVIVAHSMINEDNLWTNGCHLLFPDDRLGTEYVVVTECAANNCFILVVAANEEAEVIVQLRLNYPRSLPNTGATLQVQFSGQFYVHGDQIVQNLPAYQFMQVLAEEIDMSGSRVSSNAPVALICGGDFTTVLRGSEQDTDPQGMVMDQPPPLAELGKKYTLVSFPDIEDETLVKVVYTKENTLRLNPSDPLDSGSEDLKIPLSQEGVRTNEYEYLLLSSGASTILTYDQSVLVMLMPPIHIQPPSPYYGTGGVILSPVTSWGTDYHMAMSQGQTTLVLMTQFWSVSEFWFVHPDFSLNGRDIDIDWTLSEDSRFVFATLRTDDFPSFINISSSVNFGGYLFYMDPGKACVCSLGWHIKANDTQGQSSLTTNAASTYPDRLNYVSMAYEIKKTTTESRPENIDSTLDSDSSVEEEVWGMSSSSSHRSYETLDTTKFSSAPAVMDETLDTTKFSSAPAVMDETLDTTKFSSLPGVMDETLDTTKFSSAPAVMDETLDTTKFSSASAVMGETLDTTMSFSPSVNTAHHTMSSNSPLETIKALMSSSSSLETIDTTIPLNSQLEKADTTTSSGSPLESVDTTVSSSSLLETIDTTVSFSSPLVNYETRDTTLSKEDDVSSKISPSRSGLNHENYDSTSSNSHHEYNSDSASCISVGVTKDISLQTEGTSYAESQETSLMNHLASTGSPEKHQTSEQNAIMTTKRDRGFEYTTKFRRKDGDNTSETSNQKYEQTTSSLTTTTFERTASAPALCPCPCRVRQDWYHVLRNRTVLEAMLENKIKILQLSRVSLSSRRRRLTSAVNNHVAAVPVGAAFSVIILVCVVVFIIFLDLPRLYAIAWPFIRHAKRRFWNIM</sequence>
<dbReference type="GO" id="GO:0015347">
    <property type="term" value="F:sodium-independent organic anion transmembrane transporter activity"/>
    <property type="evidence" value="ECO:0007669"/>
    <property type="project" value="TreeGrafter"/>
</dbReference>
<dbReference type="InterPro" id="IPR036259">
    <property type="entry name" value="MFS_trans_sf"/>
</dbReference>
<gene>
    <name evidence="5" type="ORF">PoB_003970500</name>
</gene>
<keyword evidence="1" id="KW-1015">Disulfide bond</keyword>
<evidence type="ECO:0000256" key="3">
    <source>
        <dbReference type="SAM" id="Phobius"/>
    </source>
</evidence>
<dbReference type="InterPro" id="IPR004156">
    <property type="entry name" value="OATP"/>
</dbReference>
<dbReference type="PANTHER" id="PTHR11388">
    <property type="entry name" value="ORGANIC ANION TRANSPORTER"/>
    <property type="match status" value="1"/>
</dbReference>
<dbReference type="EMBL" id="BLXT01004481">
    <property type="protein sequence ID" value="GFO13200.1"/>
    <property type="molecule type" value="Genomic_DNA"/>
</dbReference>
<evidence type="ECO:0000313" key="6">
    <source>
        <dbReference type="Proteomes" id="UP000735302"/>
    </source>
</evidence>
<dbReference type="InterPro" id="IPR035234">
    <property type="entry name" value="IgGFc-bd_N"/>
</dbReference>
<feature type="compositionally biased region" description="Polar residues" evidence="2">
    <location>
        <begin position="1226"/>
        <end position="1240"/>
    </location>
</feature>
<feature type="transmembrane region" description="Helical" evidence="3">
    <location>
        <begin position="1471"/>
        <end position="1494"/>
    </location>
</feature>
<feature type="compositionally biased region" description="Basic and acidic residues" evidence="2">
    <location>
        <begin position="477"/>
        <end position="498"/>
    </location>
</feature>
<feature type="region of interest" description="Disordered" evidence="2">
    <location>
        <begin position="477"/>
        <end position="529"/>
    </location>
</feature>
<feature type="compositionally biased region" description="Polar residues" evidence="2">
    <location>
        <begin position="502"/>
        <end position="529"/>
    </location>
</feature>
<feature type="transmembrane region" description="Helical" evidence="3">
    <location>
        <begin position="142"/>
        <end position="163"/>
    </location>
</feature>
<comment type="caution">
    <text evidence="5">The sequence shown here is derived from an EMBL/GenBank/DDBJ whole genome shotgun (WGS) entry which is preliminary data.</text>
</comment>
<dbReference type="Proteomes" id="UP000735302">
    <property type="component" value="Unassembled WGS sequence"/>
</dbReference>
<reference evidence="5 6" key="1">
    <citation type="journal article" date="2021" name="Elife">
        <title>Chloroplast acquisition without the gene transfer in kleptoplastic sea slugs, Plakobranchus ocellatus.</title>
        <authorList>
            <person name="Maeda T."/>
            <person name="Takahashi S."/>
            <person name="Yoshida T."/>
            <person name="Shimamura S."/>
            <person name="Takaki Y."/>
            <person name="Nagai Y."/>
            <person name="Toyoda A."/>
            <person name="Suzuki Y."/>
            <person name="Arimoto A."/>
            <person name="Ishii H."/>
            <person name="Satoh N."/>
            <person name="Nishiyama T."/>
            <person name="Hasebe M."/>
            <person name="Maruyama T."/>
            <person name="Minagawa J."/>
            <person name="Obokata J."/>
            <person name="Shigenobu S."/>
        </authorList>
    </citation>
    <scope>NUCLEOTIDE SEQUENCE [LARGE SCALE GENOMIC DNA]</scope>
</reference>
<feature type="region of interest" description="Disordered" evidence="2">
    <location>
        <begin position="1226"/>
        <end position="1251"/>
    </location>
</feature>
<feature type="region of interest" description="Disordered" evidence="2">
    <location>
        <begin position="1275"/>
        <end position="1312"/>
    </location>
</feature>
<dbReference type="Pfam" id="PF17517">
    <property type="entry name" value="IgGFc_binding"/>
    <property type="match status" value="1"/>
</dbReference>
<proteinExistence type="predicted"/>
<dbReference type="Pfam" id="PF03137">
    <property type="entry name" value="OATP"/>
    <property type="match status" value="2"/>
</dbReference>
<feature type="region of interest" description="Disordered" evidence="2">
    <location>
        <begin position="1"/>
        <end position="21"/>
    </location>
</feature>
<feature type="transmembrane region" description="Helical" evidence="3">
    <location>
        <begin position="363"/>
        <end position="385"/>
    </location>
</feature>
<feature type="compositionally biased region" description="Polar residues" evidence="2">
    <location>
        <begin position="1387"/>
        <end position="1397"/>
    </location>
</feature>
<organism evidence="5 6">
    <name type="scientific">Plakobranchus ocellatus</name>
    <dbReference type="NCBI Taxonomy" id="259542"/>
    <lineage>
        <taxon>Eukaryota</taxon>
        <taxon>Metazoa</taxon>
        <taxon>Spiralia</taxon>
        <taxon>Lophotrochozoa</taxon>
        <taxon>Mollusca</taxon>
        <taxon>Gastropoda</taxon>
        <taxon>Heterobranchia</taxon>
        <taxon>Euthyneura</taxon>
        <taxon>Panpulmonata</taxon>
        <taxon>Sacoglossa</taxon>
        <taxon>Placobranchoidea</taxon>
        <taxon>Plakobranchidae</taxon>
        <taxon>Plakobranchus</taxon>
    </lineage>
</organism>
<evidence type="ECO:0000256" key="2">
    <source>
        <dbReference type="SAM" id="MobiDB-lite"/>
    </source>
</evidence>
<accession>A0AAV4B298</accession>
<dbReference type="GO" id="GO:0016323">
    <property type="term" value="C:basolateral plasma membrane"/>
    <property type="evidence" value="ECO:0007669"/>
    <property type="project" value="TreeGrafter"/>
</dbReference>
<dbReference type="GO" id="GO:0043252">
    <property type="term" value="P:sodium-independent organic anion transport"/>
    <property type="evidence" value="ECO:0007669"/>
    <property type="project" value="TreeGrafter"/>
</dbReference>
<keyword evidence="3" id="KW-1133">Transmembrane helix</keyword>
<keyword evidence="6" id="KW-1185">Reference proteome</keyword>
<feature type="compositionally biased region" description="Low complexity" evidence="2">
    <location>
        <begin position="1241"/>
        <end position="1251"/>
    </location>
</feature>
<dbReference type="SUPFAM" id="SSF103473">
    <property type="entry name" value="MFS general substrate transporter"/>
    <property type="match status" value="1"/>
</dbReference>
<evidence type="ECO:0000313" key="5">
    <source>
        <dbReference type="EMBL" id="GFO13200.1"/>
    </source>
</evidence>
<feature type="region of interest" description="Disordered" evidence="2">
    <location>
        <begin position="1378"/>
        <end position="1403"/>
    </location>
</feature>
<keyword evidence="3" id="KW-0472">Membrane</keyword>
<evidence type="ECO:0000256" key="1">
    <source>
        <dbReference type="ARBA" id="ARBA00023157"/>
    </source>
</evidence>
<feature type="domain" description="IgGFc-binding protein N-terminal" evidence="4">
    <location>
        <begin position="690"/>
        <end position="1006"/>
    </location>
</feature>
<dbReference type="PANTHER" id="PTHR11388:SF142">
    <property type="entry name" value="SOLUTE CARRIER ORGANIC ANION TRANSPORTER FAMILY MEMBER 5A1"/>
    <property type="match status" value="1"/>
</dbReference>
<feature type="transmembrane region" description="Helical" evidence="3">
    <location>
        <begin position="406"/>
        <end position="428"/>
    </location>
</feature>
<feature type="compositionally biased region" description="Basic and acidic residues" evidence="2">
    <location>
        <begin position="1275"/>
        <end position="1284"/>
    </location>
</feature>
<feature type="compositionally biased region" description="Polar residues" evidence="2">
    <location>
        <begin position="1285"/>
        <end position="1305"/>
    </location>
</feature>
<evidence type="ECO:0000259" key="4">
    <source>
        <dbReference type="Pfam" id="PF17517"/>
    </source>
</evidence>
<protein>
    <submittedName>
        <fullName evidence="5">Solute carrier organic anion transporter family member</fullName>
    </submittedName>
</protein>
<feature type="transmembrane region" description="Helical" evidence="3">
    <location>
        <begin position="448"/>
        <end position="469"/>
    </location>
</feature>
<name>A0AAV4B298_9GAST</name>
<keyword evidence="3" id="KW-0812">Transmembrane</keyword>
<feature type="transmembrane region" description="Helical" evidence="3">
    <location>
        <begin position="73"/>
        <end position="94"/>
    </location>
</feature>